<dbReference type="Gene3D" id="3.40.850.10">
    <property type="entry name" value="Kinesin motor domain"/>
    <property type="match status" value="2"/>
</dbReference>
<dbReference type="SUPFAM" id="SSF47576">
    <property type="entry name" value="Calponin-homology domain, CH-domain"/>
    <property type="match status" value="1"/>
</dbReference>
<dbReference type="GO" id="GO:0003777">
    <property type="term" value="F:microtubule motor activity"/>
    <property type="evidence" value="ECO:0007669"/>
    <property type="project" value="InterPro"/>
</dbReference>
<dbReference type="PRINTS" id="PR00380">
    <property type="entry name" value="KINESINHEAVY"/>
</dbReference>
<reference evidence="7" key="1">
    <citation type="submission" date="2018-11" db="EMBL/GenBank/DDBJ databases">
        <authorList>
            <consortium name="Genoscope - CEA"/>
            <person name="William W."/>
        </authorList>
    </citation>
    <scope>NUCLEOTIDE SEQUENCE</scope>
</reference>
<dbReference type="InterPro" id="IPR001752">
    <property type="entry name" value="Kinesin_motor_dom"/>
</dbReference>
<dbReference type="PROSITE" id="PS50021">
    <property type="entry name" value="CH"/>
    <property type="match status" value="1"/>
</dbReference>
<feature type="compositionally biased region" description="Basic and acidic residues" evidence="4">
    <location>
        <begin position="759"/>
        <end position="768"/>
    </location>
</feature>
<dbReference type="FunFam" id="1.10.418.10:FF:000073">
    <property type="entry name" value="Kinesin-like protein KIN-14L"/>
    <property type="match status" value="1"/>
</dbReference>
<feature type="region of interest" description="Disordered" evidence="4">
    <location>
        <begin position="853"/>
        <end position="938"/>
    </location>
</feature>
<dbReference type="SUPFAM" id="SSF52540">
    <property type="entry name" value="P-loop containing nucleoside triphosphate hydrolases"/>
    <property type="match status" value="1"/>
</dbReference>
<evidence type="ECO:0000256" key="1">
    <source>
        <dbReference type="ARBA" id="ARBA00010899"/>
    </source>
</evidence>
<dbReference type="InterPro" id="IPR001715">
    <property type="entry name" value="CH_dom"/>
</dbReference>
<feature type="binding site" evidence="3">
    <location>
        <begin position="445"/>
        <end position="452"/>
    </location>
    <ligand>
        <name>ATP</name>
        <dbReference type="ChEBI" id="CHEBI:30616"/>
    </ligand>
</feature>
<evidence type="ECO:0000256" key="4">
    <source>
        <dbReference type="SAM" id="MobiDB-lite"/>
    </source>
</evidence>
<dbReference type="PANTHER" id="PTHR47972:SF4">
    <property type="entry name" value="KINESIN-LIKE PROTEIN KIN-14L"/>
    <property type="match status" value="1"/>
</dbReference>
<dbReference type="GO" id="GO:0007018">
    <property type="term" value="P:microtubule-based movement"/>
    <property type="evidence" value="ECO:0007669"/>
    <property type="project" value="InterPro"/>
</dbReference>
<evidence type="ECO:0000259" key="6">
    <source>
        <dbReference type="PROSITE" id="PS50067"/>
    </source>
</evidence>
<dbReference type="Gene3D" id="1.10.418.10">
    <property type="entry name" value="Calponin-like domain"/>
    <property type="match status" value="1"/>
</dbReference>
<organism evidence="7">
    <name type="scientific">Brassica oleracea</name>
    <name type="common">Wild cabbage</name>
    <dbReference type="NCBI Taxonomy" id="3712"/>
    <lineage>
        <taxon>Eukaryota</taxon>
        <taxon>Viridiplantae</taxon>
        <taxon>Streptophyta</taxon>
        <taxon>Embryophyta</taxon>
        <taxon>Tracheophyta</taxon>
        <taxon>Spermatophyta</taxon>
        <taxon>Magnoliopsida</taxon>
        <taxon>eudicotyledons</taxon>
        <taxon>Gunneridae</taxon>
        <taxon>Pentapetalae</taxon>
        <taxon>rosids</taxon>
        <taxon>malvids</taxon>
        <taxon>Brassicales</taxon>
        <taxon>Brassicaceae</taxon>
        <taxon>Brassiceae</taxon>
        <taxon>Brassica</taxon>
    </lineage>
</organism>
<comment type="similarity">
    <text evidence="1">Belongs to the TRAFAC class myosin-kinesin ATPase superfamily. Kinesin family. KIN-14 subfamily.</text>
</comment>
<gene>
    <name evidence="7" type="ORF">BOLC5T34441H</name>
</gene>
<dbReference type="GO" id="GO:0005524">
    <property type="term" value="F:ATP binding"/>
    <property type="evidence" value="ECO:0007669"/>
    <property type="project" value="UniProtKB-UniRule"/>
</dbReference>
<dbReference type="Pfam" id="PF00307">
    <property type="entry name" value="CH"/>
    <property type="match status" value="1"/>
</dbReference>
<dbReference type="Pfam" id="PF16796">
    <property type="entry name" value="Microtub_bd"/>
    <property type="match status" value="1"/>
</dbReference>
<proteinExistence type="inferred from homology"/>
<name>A0A3P6FGN8_BRAOL</name>
<dbReference type="CDD" id="cd21203">
    <property type="entry name" value="CH_AtKIN14-like"/>
    <property type="match status" value="1"/>
</dbReference>
<accession>A0A3P6FGN8</accession>
<dbReference type="Pfam" id="PF00225">
    <property type="entry name" value="Kinesin"/>
    <property type="match status" value="1"/>
</dbReference>
<evidence type="ECO:0000256" key="3">
    <source>
        <dbReference type="PROSITE-ProRule" id="PRU00283"/>
    </source>
</evidence>
<feature type="compositionally biased region" description="Polar residues" evidence="4">
    <location>
        <begin position="866"/>
        <end position="891"/>
    </location>
</feature>
<keyword evidence="2 3" id="KW-0505">Motor protein</keyword>
<feature type="domain" description="Kinesin motor" evidence="6">
    <location>
        <begin position="363"/>
        <end position="658"/>
    </location>
</feature>
<dbReference type="InterPro" id="IPR027417">
    <property type="entry name" value="P-loop_NTPase"/>
</dbReference>
<dbReference type="InterPro" id="IPR031852">
    <property type="entry name" value="Vik1/Cik1_MT-bd"/>
</dbReference>
<evidence type="ECO:0000313" key="7">
    <source>
        <dbReference type="EMBL" id="VDD46894.1"/>
    </source>
</evidence>
<keyword evidence="3" id="KW-0067">ATP-binding</keyword>
<dbReference type="SMART" id="SM00129">
    <property type="entry name" value="KISc"/>
    <property type="match status" value="1"/>
</dbReference>
<protein>
    <recommendedName>
        <fullName evidence="8">Kinesin motor domain-containing protein</fullName>
    </recommendedName>
</protein>
<dbReference type="GO" id="GO:0015630">
    <property type="term" value="C:microtubule cytoskeleton"/>
    <property type="evidence" value="ECO:0007669"/>
    <property type="project" value="TreeGrafter"/>
</dbReference>
<dbReference type="EMBL" id="LR031877">
    <property type="protein sequence ID" value="VDD46894.1"/>
    <property type="molecule type" value="Genomic_DNA"/>
</dbReference>
<dbReference type="InterPro" id="IPR027640">
    <property type="entry name" value="Kinesin-like_fam"/>
</dbReference>
<dbReference type="InterPro" id="IPR036961">
    <property type="entry name" value="Kinesin_motor_dom_sf"/>
</dbReference>
<evidence type="ECO:0000259" key="5">
    <source>
        <dbReference type="PROSITE" id="PS50021"/>
    </source>
</evidence>
<dbReference type="AlphaFoldDB" id="A0A3P6FGN8"/>
<dbReference type="SMART" id="SM00033">
    <property type="entry name" value="CH"/>
    <property type="match status" value="1"/>
</dbReference>
<dbReference type="PROSITE" id="PS50067">
    <property type="entry name" value="KINESIN_MOTOR_2"/>
    <property type="match status" value="1"/>
</dbReference>
<dbReference type="InterPro" id="IPR036872">
    <property type="entry name" value="CH_dom_sf"/>
</dbReference>
<feature type="compositionally biased region" description="Polar residues" evidence="4">
    <location>
        <begin position="769"/>
        <end position="787"/>
    </location>
</feature>
<sequence length="938" mass="104431">MTSAIATGLHEFHLASRRAEEAASRRFQAVQWLQSIVGQLGISDQPSEKEFVSCLRNGMVLCNAINKIHPGAVSKVVESYSHMQSFNREYQLPQAYQYFENVRNFLVALEQLRLPGFQASDLEKDNLEAGSVSKVVDCILGLKGYHECKMTSSGNGLYKHVKTPTFQLSATKVLPVSASKTSRHLDRNDRADGESDQLKVIAKLVADHIFNSKENIDENLISLENGNENSTVNFQKIISRFPELQSIFKNLLNEGTPKPSDVKPMPLEELPVGEEDKSRTSLLHTTKYNHKRLLKTQENELAVLKTLFIQTKQDFKEFQAHLQRDLMELGNQMQEMSSAAQGYYKVVEENRKLYNMVQDLKGNIRVFCRVRPIFNSEMRGVIDYIGKDGSLFVLDPSKPQKDARKTFQFNQVFAPTATQDDVFRETQPLIRSVMDGYNVCIFAYGQTGSGKTYTMSGPPRRSATEMGINYLALNDLFLICDKRKDMMTTCSSEDDGLSLPDATMHSVNSTMDVLRLMEAGEVNRAVSSTSMNNRSSRSHSIFMVHVRGKDTSGGTIRSCLHLVDLAGSERVDKSEVTGDRLKEAQYINKSLSCLGDVIYALAQKNSHIPYRNSKLTLLLQDALGGQAKTLMFAHLSPEEDSSGETISTLKFAQRVSTVELGVARAHKETREVMHLKEQIESLKKALGSGDWNSVSYSGSKEIKSPLSRPIPTAERTPPRLRRLSIENCSNTKANLEDRKGVKSPLASRRAQRLSMEGPRSCKKEENSKGDSNTEVQQVKSPLSPPVSSYRTRAVKVDGRTSIPQLQLLQTPVKEDARNEIQFISVDSRTNGKSSHIRKSLRTIGKLINGSEKRKENIPANPRSPLGVSNNFSGVKSPHASNAKTLRRQSLTGVMPSGPERSRRSSIGGNPIENGESGVRTAKTPPPIRSSSKIVKKRA</sequence>
<evidence type="ECO:0000256" key="2">
    <source>
        <dbReference type="ARBA" id="ARBA00023175"/>
    </source>
</evidence>
<dbReference type="GO" id="GO:0008017">
    <property type="term" value="F:microtubule binding"/>
    <property type="evidence" value="ECO:0007669"/>
    <property type="project" value="InterPro"/>
</dbReference>
<keyword evidence="3" id="KW-0547">Nucleotide-binding</keyword>
<feature type="region of interest" description="Disordered" evidence="4">
    <location>
        <begin position="690"/>
        <end position="787"/>
    </location>
</feature>
<feature type="domain" description="Calponin-homology (CH)" evidence="5">
    <location>
        <begin position="23"/>
        <end position="147"/>
    </location>
</feature>
<evidence type="ECO:0008006" key="8">
    <source>
        <dbReference type="Google" id="ProtNLM"/>
    </source>
</evidence>
<dbReference type="PANTHER" id="PTHR47972">
    <property type="entry name" value="KINESIN-LIKE PROTEIN KLP-3"/>
    <property type="match status" value="1"/>
</dbReference>